<dbReference type="Gene3D" id="3.40.850.10">
    <property type="entry name" value="Kinesin motor domain"/>
    <property type="match status" value="1"/>
</dbReference>
<dbReference type="GO" id="GO:0003774">
    <property type="term" value="F:cytoskeletal motor activity"/>
    <property type="evidence" value="ECO:0007669"/>
    <property type="project" value="UniProtKB-UniRule"/>
</dbReference>
<keyword evidence="11" id="KW-0808">Transferase</keyword>
<dbReference type="SUPFAM" id="SSF52540">
    <property type="entry name" value="P-loop containing nucleoside triphosphate hydrolases"/>
    <property type="match status" value="1"/>
</dbReference>
<proteinExistence type="inferred from homology"/>
<evidence type="ECO:0000313" key="12">
    <source>
        <dbReference type="Proteomes" id="UP001567538"/>
    </source>
</evidence>
<evidence type="ECO:0000313" key="11">
    <source>
        <dbReference type="EMBL" id="KAL1535116.1"/>
    </source>
</evidence>
<evidence type="ECO:0000256" key="9">
    <source>
        <dbReference type="SAM" id="Coils"/>
    </source>
</evidence>
<evidence type="ECO:0000256" key="2">
    <source>
        <dbReference type="ARBA" id="ARBA00022741"/>
    </source>
</evidence>
<evidence type="ECO:0000256" key="5">
    <source>
        <dbReference type="ARBA" id="ARBA00023175"/>
    </source>
</evidence>
<keyword evidence="4 9" id="KW-0175">Coiled coil</keyword>
<dbReference type="CDD" id="cd01369">
    <property type="entry name" value="KISc_KHC_KIF5"/>
    <property type="match status" value="1"/>
</dbReference>
<dbReference type="GO" id="GO:0005874">
    <property type="term" value="C:microtubule"/>
    <property type="evidence" value="ECO:0007669"/>
    <property type="project" value="UniProtKB-KW"/>
</dbReference>
<dbReference type="PROSITE" id="PS50067">
    <property type="entry name" value="KINESIN_MOTOR_2"/>
    <property type="match status" value="1"/>
</dbReference>
<keyword evidence="5 7" id="KW-0505">Motor protein</keyword>
<evidence type="ECO:0000256" key="3">
    <source>
        <dbReference type="ARBA" id="ARBA00022840"/>
    </source>
</evidence>
<feature type="coiled-coil region" evidence="9">
    <location>
        <begin position="407"/>
        <end position="441"/>
    </location>
</feature>
<comment type="similarity">
    <text evidence="6">Belongs to the TRAFAC class myosin-kinesin ATPase superfamily. Kinesin family. KIN-1 subfamily.</text>
</comment>
<gene>
    <name evidence="11" type="primary">KIN1</name>
    <name evidence="11" type="ORF">AAHA92_31205</name>
</gene>
<dbReference type="InterPro" id="IPR019821">
    <property type="entry name" value="Kinesin_motor_CS"/>
</dbReference>
<feature type="binding site" evidence="7">
    <location>
        <begin position="86"/>
        <end position="93"/>
    </location>
    <ligand>
        <name>ATP</name>
        <dbReference type="ChEBI" id="CHEBI:30616"/>
    </ligand>
</feature>
<dbReference type="PANTHER" id="PTHR47968:SF17">
    <property type="entry name" value="KINESIN-LIKE PROTEIN"/>
    <property type="match status" value="1"/>
</dbReference>
<name>A0ABD1FTF5_SALDI</name>
<evidence type="ECO:0000256" key="1">
    <source>
        <dbReference type="ARBA" id="ARBA00022701"/>
    </source>
</evidence>
<comment type="caution">
    <text evidence="11">The sequence shown here is derived from an EMBL/GenBank/DDBJ whole genome shotgun (WGS) entry which is preliminary data.</text>
</comment>
<evidence type="ECO:0000256" key="8">
    <source>
        <dbReference type="RuleBase" id="RU000394"/>
    </source>
</evidence>
<dbReference type="Pfam" id="PF00225">
    <property type="entry name" value="Kinesin"/>
    <property type="match status" value="1"/>
</dbReference>
<dbReference type="GO" id="GO:0005524">
    <property type="term" value="F:ATP binding"/>
    <property type="evidence" value="ECO:0007669"/>
    <property type="project" value="UniProtKB-UniRule"/>
</dbReference>
<evidence type="ECO:0000256" key="6">
    <source>
        <dbReference type="ARBA" id="ARBA00061495"/>
    </source>
</evidence>
<dbReference type="PROSITE" id="PS00411">
    <property type="entry name" value="KINESIN_MOTOR_1"/>
    <property type="match status" value="1"/>
</dbReference>
<accession>A0ABD1FTF5</accession>
<reference evidence="11 12" key="1">
    <citation type="submission" date="2024-06" db="EMBL/GenBank/DDBJ databases">
        <title>A chromosome level genome sequence of Diviner's sage (Salvia divinorum).</title>
        <authorList>
            <person name="Ford S.A."/>
            <person name="Ro D.-K."/>
            <person name="Ness R.W."/>
            <person name="Phillips M.A."/>
        </authorList>
    </citation>
    <scope>NUCLEOTIDE SEQUENCE [LARGE SCALE GENOMIC DNA]</scope>
    <source>
        <strain evidence="11">SAF-2024a</strain>
        <tissue evidence="11">Leaf</tissue>
    </source>
</reference>
<dbReference type="AlphaFoldDB" id="A0ABD1FTF5"/>
<organism evidence="11 12">
    <name type="scientific">Salvia divinorum</name>
    <name type="common">Maria pastora</name>
    <name type="synonym">Diviner's sage</name>
    <dbReference type="NCBI Taxonomy" id="28513"/>
    <lineage>
        <taxon>Eukaryota</taxon>
        <taxon>Viridiplantae</taxon>
        <taxon>Streptophyta</taxon>
        <taxon>Embryophyta</taxon>
        <taxon>Tracheophyta</taxon>
        <taxon>Spermatophyta</taxon>
        <taxon>Magnoliopsida</taxon>
        <taxon>eudicotyledons</taxon>
        <taxon>Gunneridae</taxon>
        <taxon>Pentapetalae</taxon>
        <taxon>asterids</taxon>
        <taxon>lamiids</taxon>
        <taxon>Lamiales</taxon>
        <taxon>Lamiaceae</taxon>
        <taxon>Nepetoideae</taxon>
        <taxon>Mentheae</taxon>
        <taxon>Salviinae</taxon>
        <taxon>Salvia</taxon>
        <taxon>Salvia subgen. Calosphace</taxon>
    </lineage>
</organism>
<keyword evidence="11" id="KW-0418">Kinase</keyword>
<dbReference type="InterPro" id="IPR027640">
    <property type="entry name" value="Kinesin-like_fam"/>
</dbReference>
<keyword evidence="12" id="KW-1185">Reference proteome</keyword>
<dbReference type="SMART" id="SM00129">
    <property type="entry name" value="KISc"/>
    <property type="match status" value="1"/>
</dbReference>
<keyword evidence="2 7" id="KW-0547">Nucleotide-binding</keyword>
<keyword evidence="1 8" id="KW-0493">Microtubule</keyword>
<dbReference type="InterPro" id="IPR027417">
    <property type="entry name" value="P-loop_NTPase"/>
</dbReference>
<dbReference type="PANTHER" id="PTHR47968">
    <property type="entry name" value="CENTROMERE PROTEIN E"/>
    <property type="match status" value="1"/>
</dbReference>
<feature type="domain" description="Kinesin motor" evidence="10">
    <location>
        <begin position="3"/>
        <end position="329"/>
    </location>
</feature>
<dbReference type="InterPro" id="IPR001752">
    <property type="entry name" value="Kinesin_motor_dom"/>
</dbReference>
<dbReference type="EMBL" id="JBEAFC010000012">
    <property type="protein sequence ID" value="KAL1535116.1"/>
    <property type="molecule type" value="Genomic_DNA"/>
</dbReference>
<evidence type="ECO:0000256" key="4">
    <source>
        <dbReference type="ARBA" id="ARBA00023054"/>
    </source>
</evidence>
<keyword evidence="3 7" id="KW-0067">ATP-binding</keyword>
<dbReference type="FunFam" id="3.40.850.10:FF:000114">
    <property type="entry name" value="Kinesin-like protein"/>
    <property type="match status" value="1"/>
</dbReference>
<sequence length="501" mass="55239">MSGIRVCAVFRPLNSKEKTYHGDSISIRGIDSESFVFKDEKDEETEFRFDKVFFPGSEQADIYEVLALPIVKAAASGANGAVITYGQTGAGKTYSMEGSNIIQCDEKHKGLLPRVVDGIFNAIKSSDDIVKYTVKLSMVEIYMERVRDLFDRSKDNLQIKENKMQGIFVNGVTEISISDSAEALLALSTGIANRAVGETQMNIASSRSHCIYIYVICQEIRKERRHGKLILVDLAGSEKAEKTGAEGRVLEEAKTINRSLSALGNVISALSSPGRGSHIPYRDSKLTRILQDALGGNSQTALLCCCSPSPSNASETLSTLRFGARAQHIKQSAHFNVKEDEDTISPPEVSLTKNESSERILAKMAERMEPEDVQLLEQLFVLEGIFFDPNSVEEVESAYEDVTSRTISLLQKAVEELVATVDELKKENEDLKASRKLHAAESDIIQPGKRGLSFEPNFANPTLFFKERLSGRARVVGSPAWIANQHRHGLVPQGKKSLCML</sequence>
<protein>
    <recommendedName>
        <fullName evidence="8">Kinesin-like protein</fullName>
    </recommendedName>
</protein>
<dbReference type="Proteomes" id="UP001567538">
    <property type="component" value="Unassembled WGS sequence"/>
</dbReference>
<dbReference type="GO" id="GO:0016301">
    <property type="term" value="F:kinase activity"/>
    <property type="evidence" value="ECO:0007669"/>
    <property type="project" value="UniProtKB-KW"/>
</dbReference>
<dbReference type="PRINTS" id="PR00380">
    <property type="entry name" value="KINESINHEAVY"/>
</dbReference>
<evidence type="ECO:0000259" key="10">
    <source>
        <dbReference type="PROSITE" id="PS50067"/>
    </source>
</evidence>
<dbReference type="InterPro" id="IPR036961">
    <property type="entry name" value="Kinesin_motor_dom_sf"/>
</dbReference>
<evidence type="ECO:0000256" key="7">
    <source>
        <dbReference type="PROSITE-ProRule" id="PRU00283"/>
    </source>
</evidence>